<gene>
    <name evidence="10" type="ORF">RM573_15595</name>
</gene>
<dbReference type="InterPro" id="IPR011006">
    <property type="entry name" value="CheY-like_superfamily"/>
</dbReference>
<keyword evidence="2" id="KW-0902">Two-component regulatory system</keyword>
<dbReference type="SMART" id="SM00448">
    <property type="entry name" value="REC"/>
    <property type="match status" value="1"/>
</dbReference>
<evidence type="ECO:0000256" key="7">
    <source>
        <dbReference type="PROSITE-ProRule" id="PRU01091"/>
    </source>
</evidence>
<dbReference type="SUPFAM" id="SSF52172">
    <property type="entry name" value="CheY-like"/>
    <property type="match status" value="1"/>
</dbReference>
<proteinExistence type="predicted"/>
<evidence type="ECO:0000313" key="10">
    <source>
        <dbReference type="EMBL" id="MDT0605027.1"/>
    </source>
</evidence>
<evidence type="ECO:0000259" key="8">
    <source>
        <dbReference type="PROSITE" id="PS50110"/>
    </source>
</evidence>
<evidence type="ECO:0000259" key="9">
    <source>
        <dbReference type="PROSITE" id="PS51755"/>
    </source>
</evidence>
<dbReference type="PANTHER" id="PTHR48111:SF22">
    <property type="entry name" value="REGULATOR OF RPOS"/>
    <property type="match status" value="1"/>
</dbReference>
<dbReference type="InterPro" id="IPR001867">
    <property type="entry name" value="OmpR/PhoB-type_DNA-bd"/>
</dbReference>
<keyword evidence="1 6" id="KW-0597">Phosphoprotein</keyword>
<keyword evidence="11" id="KW-1185">Reference proteome</keyword>
<dbReference type="Gene3D" id="6.10.250.690">
    <property type="match status" value="1"/>
</dbReference>
<dbReference type="PROSITE" id="PS51755">
    <property type="entry name" value="OMPR_PHOB"/>
    <property type="match status" value="1"/>
</dbReference>
<dbReference type="RefSeq" id="WP_311584110.1">
    <property type="nucleotide sequence ID" value="NZ_JAVRIF010000010.1"/>
</dbReference>
<dbReference type="Gene3D" id="3.40.50.2300">
    <property type="match status" value="1"/>
</dbReference>
<evidence type="ECO:0000256" key="6">
    <source>
        <dbReference type="PROSITE-ProRule" id="PRU00169"/>
    </source>
</evidence>
<keyword evidence="5" id="KW-0804">Transcription</keyword>
<comment type="caution">
    <text evidence="10">The sequence shown here is derived from an EMBL/GenBank/DDBJ whole genome shotgun (WGS) entry which is preliminary data.</text>
</comment>
<dbReference type="PROSITE" id="PS50110">
    <property type="entry name" value="RESPONSE_REGULATORY"/>
    <property type="match status" value="1"/>
</dbReference>
<dbReference type="Gene3D" id="1.10.10.10">
    <property type="entry name" value="Winged helix-like DNA-binding domain superfamily/Winged helix DNA-binding domain"/>
    <property type="match status" value="1"/>
</dbReference>
<feature type="domain" description="Response regulatory" evidence="8">
    <location>
        <begin position="2"/>
        <end position="117"/>
    </location>
</feature>
<dbReference type="Proteomes" id="UP001266357">
    <property type="component" value="Unassembled WGS sequence"/>
</dbReference>
<dbReference type="InterPro" id="IPR039420">
    <property type="entry name" value="WalR-like"/>
</dbReference>
<evidence type="ECO:0000256" key="5">
    <source>
        <dbReference type="ARBA" id="ARBA00023163"/>
    </source>
</evidence>
<keyword evidence="3" id="KW-0805">Transcription regulation</keyword>
<evidence type="ECO:0000313" key="11">
    <source>
        <dbReference type="Proteomes" id="UP001266357"/>
    </source>
</evidence>
<evidence type="ECO:0000256" key="1">
    <source>
        <dbReference type="ARBA" id="ARBA00022553"/>
    </source>
</evidence>
<feature type="modified residue" description="4-aspartylphosphate" evidence="6">
    <location>
        <position position="51"/>
    </location>
</feature>
<name>A0ABU3A655_9GAMM</name>
<dbReference type="Pfam" id="PF00486">
    <property type="entry name" value="Trans_reg_C"/>
    <property type="match status" value="1"/>
</dbReference>
<evidence type="ECO:0000256" key="2">
    <source>
        <dbReference type="ARBA" id="ARBA00023012"/>
    </source>
</evidence>
<feature type="domain" description="OmpR/PhoB-type" evidence="9">
    <location>
        <begin position="125"/>
        <end position="222"/>
    </location>
</feature>
<evidence type="ECO:0000256" key="4">
    <source>
        <dbReference type="ARBA" id="ARBA00023125"/>
    </source>
</evidence>
<dbReference type="InterPro" id="IPR036388">
    <property type="entry name" value="WH-like_DNA-bd_sf"/>
</dbReference>
<sequence length="223" mass="25356">MKILLIEDNNTIAKQLVEFLALQHWVVDHAHKGKLGEKLALEDIYDVIILDLNLPDIDGLTLCERIKNQATITPPILMLTARDTFEDKSLGFHKGADDYLTKPVDLRELALRCQALSRRNMLHKPKQLQLGELFIDLTRQTATRNHQELALTSTSFTILSVLAQQHPTPVSRSELMHKIWGDNPPNTDALKSHIYSLRSLLDKPFDKPLLKTILNIGFKLDIT</sequence>
<organism evidence="10 11">
    <name type="scientific">Thalassotalea castellviae</name>
    <dbReference type="NCBI Taxonomy" id="3075612"/>
    <lineage>
        <taxon>Bacteria</taxon>
        <taxon>Pseudomonadati</taxon>
        <taxon>Pseudomonadota</taxon>
        <taxon>Gammaproteobacteria</taxon>
        <taxon>Alteromonadales</taxon>
        <taxon>Colwelliaceae</taxon>
        <taxon>Thalassotalea</taxon>
    </lineage>
</organism>
<reference evidence="10 11" key="1">
    <citation type="submission" date="2023-09" db="EMBL/GenBank/DDBJ databases">
        <authorList>
            <person name="Rey-Velasco X."/>
        </authorList>
    </citation>
    <scope>NUCLEOTIDE SEQUENCE [LARGE SCALE GENOMIC DNA]</scope>
    <source>
        <strain evidence="10 11">W431</strain>
    </source>
</reference>
<protein>
    <submittedName>
        <fullName evidence="10">Response regulator transcription factor</fullName>
    </submittedName>
</protein>
<dbReference type="InterPro" id="IPR001789">
    <property type="entry name" value="Sig_transdc_resp-reg_receiver"/>
</dbReference>
<dbReference type="Pfam" id="PF00072">
    <property type="entry name" value="Response_reg"/>
    <property type="match status" value="1"/>
</dbReference>
<dbReference type="EMBL" id="JAVRIF010000010">
    <property type="protein sequence ID" value="MDT0605027.1"/>
    <property type="molecule type" value="Genomic_DNA"/>
</dbReference>
<dbReference type="CDD" id="cd00383">
    <property type="entry name" value="trans_reg_C"/>
    <property type="match status" value="1"/>
</dbReference>
<keyword evidence="4 7" id="KW-0238">DNA-binding</keyword>
<dbReference type="PANTHER" id="PTHR48111">
    <property type="entry name" value="REGULATOR OF RPOS"/>
    <property type="match status" value="1"/>
</dbReference>
<accession>A0ABU3A655</accession>
<dbReference type="SMART" id="SM00862">
    <property type="entry name" value="Trans_reg_C"/>
    <property type="match status" value="1"/>
</dbReference>
<feature type="DNA-binding region" description="OmpR/PhoB-type" evidence="7">
    <location>
        <begin position="125"/>
        <end position="222"/>
    </location>
</feature>
<evidence type="ECO:0000256" key="3">
    <source>
        <dbReference type="ARBA" id="ARBA00023015"/>
    </source>
</evidence>